<dbReference type="PROSITE" id="PS52019">
    <property type="entry name" value="PKS_MFAS_DH"/>
    <property type="match status" value="1"/>
</dbReference>
<keyword evidence="8" id="KW-1185">Reference proteome</keyword>
<keyword evidence="1" id="KW-0596">Phosphopantetheine</keyword>
<feature type="domain" description="Carrier" evidence="5">
    <location>
        <begin position="515"/>
        <end position="591"/>
    </location>
</feature>
<feature type="region of interest" description="C-terminal hotdog fold" evidence="4">
    <location>
        <begin position="1451"/>
        <end position="1600"/>
    </location>
</feature>
<dbReference type="InterPro" id="IPR049900">
    <property type="entry name" value="PKS_mFAS_DH"/>
</dbReference>
<dbReference type="SMART" id="SM00822">
    <property type="entry name" value="PKS_KR"/>
    <property type="match status" value="1"/>
</dbReference>
<dbReference type="SUPFAM" id="SSF52151">
    <property type="entry name" value="FabD/lysophospholipase-like"/>
    <property type="match status" value="1"/>
</dbReference>
<evidence type="ECO:0000256" key="3">
    <source>
        <dbReference type="ARBA" id="ARBA00022679"/>
    </source>
</evidence>
<dbReference type="Proteomes" id="UP000267017">
    <property type="component" value="Unassembled WGS sequence"/>
</dbReference>
<dbReference type="Pfam" id="PF14765">
    <property type="entry name" value="PS-DH"/>
    <property type="match status" value="1"/>
</dbReference>
<dbReference type="GO" id="GO:0005737">
    <property type="term" value="C:cytoplasm"/>
    <property type="evidence" value="ECO:0007669"/>
    <property type="project" value="TreeGrafter"/>
</dbReference>
<dbReference type="SUPFAM" id="SSF47336">
    <property type="entry name" value="ACP-like"/>
    <property type="match status" value="2"/>
</dbReference>
<dbReference type="SUPFAM" id="SSF55048">
    <property type="entry name" value="Probable ACP-binding domain of malonyl-CoA ACP transacylase"/>
    <property type="match status" value="1"/>
</dbReference>
<dbReference type="PANTHER" id="PTHR43775:SF37">
    <property type="entry name" value="SI:DKEY-61P9.11"/>
    <property type="match status" value="1"/>
</dbReference>
<evidence type="ECO:0000313" key="7">
    <source>
        <dbReference type="EMBL" id="RRJ66002.1"/>
    </source>
</evidence>
<feature type="domain" description="Carrier" evidence="5">
    <location>
        <begin position="619"/>
        <end position="698"/>
    </location>
</feature>
<dbReference type="InterPro" id="IPR001227">
    <property type="entry name" value="Ac_transferase_dom_sf"/>
</dbReference>
<dbReference type="InterPro" id="IPR042104">
    <property type="entry name" value="PKS_dehydratase_sf"/>
</dbReference>
<dbReference type="Gene3D" id="3.10.129.110">
    <property type="entry name" value="Polyketide synthase dehydratase"/>
    <property type="match status" value="1"/>
</dbReference>
<dbReference type="EMBL" id="RRCN01000001">
    <property type="protein sequence ID" value="RRJ66002.1"/>
    <property type="molecule type" value="Genomic_DNA"/>
</dbReference>
<evidence type="ECO:0000313" key="8">
    <source>
        <dbReference type="Proteomes" id="UP000267017"/>
    </source>
</evidence>
<keyword evidence="3" id="KW-0808">Transferase</keyword>
<evidence type="ECO:0000256" key="2">
    <source>
        <dbReference type="ARBA" id="ARBA00022553"/>
    </source>
</evidence>
<evidence type="ECO:0000256" key="4">
    <source>
        <dbReference type="PROSITE-ProRule" id="PRU01363"/>
    </source>
</evidence>
<dbReference type="GO" id="GO:0004312">
    <property type="term" value="F:fatty acid synthase activity"/>
    <property type="evidence" value="ECO:0007669"/>
    <property type="project" value="TreeGrafter"/>
</dbReference>
<dbReference type="Gene3D" id="3.40.366.10">
    <property type="entry name" value="Malonyl-Coenzyme A Acyl Carrier Protein, domain 2"/>
    <property type="match status" value="1"/>
</dbReference>
<dbReference type="Pfam" id="PF08659">
    <property type="entry name" value="KR"/>
    <property type="match status" value="1"/>
</dbReference>
<evidence type="ECO:0000259" key="6">
    <source>
        <dbReference type="PROSITE" id="PS52019"/>
    </source>
</evidence>
<dbReference type="Gene3D" id="1.10.1200.10">
    <property type="entry name" value="ACP-like"/>
    <property type="match status" value="2"/>
</dbReference>
<dbReference type="InterPro" id="IPR016035">
    <property type="entry name" value="Acyl_Trfase/lysoPLipase"/>
</dbReference>
<accession>A0A3P3U6K3</accession>
<dbReference type="SMART" id="SM00827">
    <property type="entry name" value="PKS_AT"/>
    <property type="match status" value="1"/>
</dbReference>
<keyword evidence="2" id="KW-0597">Phosphoprotein</keyword>
<dbReference type="PROSITE" id="PS50075">
    <property type="entry name" value="CARRIER"/>
    <property type="match status" value="2"/>
</dbReference>
<dbReference type="PANTHER" id="PTHR43775">
    <property type="entry name" value="FATTY ACID SYNTHASE"/>
    <property type="match status" value="1"/>
</dbReference>
<dbReference type="InterPro" id="IPR036736">
    <property type="entry name" value="ACP-like_sf"/>
</dbReference>
<dbReference type="InterPro" id="IPR057326">
    <property type="entry name" value="KR_dom"/>
</dbReference>
<dbReference type="InterPro" id="IPR049551">
    <property type="entry name" value="PKS_DH_C"/>
</dbReference>
<dbReference type="InterPro" id="IPR016036">
    <property type="entry name" value="Malonyl_transacylase_ACP-bd"/>
</dbReference>
<feature type="domain" description="PKS/mFAS DH" evidence="6">
    <location>
        <begin position="1296"/>
        <end position="1600"/>
    </location>
</feature>
<dbReference type="GO" id="GO:0006633">
    <property type="term" value="P:fatty acid biosynthetic process"/>
    <property type="evidence" value="ECO:0007669"/>
    <property type="project" value="TreeGrafter"/>
</dbReference>
<dbReference type="RefSeq" id="WP_128633799.1">
    <property type="nucleotide sequence ID" value="NZ_RRCN01000001.1"/>
</dbReference>
<name>A0A3P3U6K3_9BACL</name>
<evidence type="ECO:0000259" key="5">
    <source>
        <dbReference type="PROSITE" id="PS50075"/>
    </source>
</evidence>
<dbReference type="InterPro" id="IPR036291">
    <property type="entry name" value="NAD(P)-bd_dom_sf"/>
</dbReference>
<proteinExistence type="predicted"/>
<dbReference type="Gene3D" id="3.40.50.720">
    <property type="entry name" value="NAD(P)-binding Rossmann-like Domain"/>
    <property type="match status" value="1"/>
</dbReference>
<protein>
    <submittedName>
        <fullName evidence="7">SDR family NAD(P)-dependent oxidoreductase</fullName>
    </submittedName>
</protein>
<dbReference type="GO" id="GO:0005886">
    <property type="term" value="C:plasma membrane"/>
    <property type="evidence" value="ECO:0007669"/>
    <property type="project" value="TreeGrafter"/>
</dbReference>
<organism evidence="7 8">
    <name type="scientific">Paenibacillus oralis</name>
    <dbReference type="NCBI Taxonomy" id="2490856"/>
    <lineage>
        <taxon>Bacteria</taxon>
        <taxon>Bacillati</taxon>
        <taxon>Bacillota</taxon>
        <taxon>Bacilli</taxon>
        <taxon>Bacillales</taxon>
        <taxon>Paenibacillaceae</taxon>
        <taxon>Paenibacillus</taxon>
    </lineage>
</organism>
<dbReference type="Pfam" id="PF00550">
    <property type="entry name" value="PP-binding"/>
    <property type="match status" value="2"/>
</dbReference>
<comment type="caution">
    <text evidence="7">The sequence shown here is derived from an EMBL/GenBank/DDBJ whole genome shotgun (WGS) entry which is preliminary data.</text>
</comment>
<dbReference type="InterPro" id="IPR014043">
    <property type="entry name" value="Acyl_transferase_dom"/>
</dbReference>
<gene>
    <name evidence="7" type="ORF">EHV15_26100</name>
</gene>
<feature type="active site" description="Proton acceptor; for dehydratase activity" evidence="4">
    <location>
        <position position="1328"/>
    </location>
</feature>
<dbReference type="SUPFAM" id="SSF51735">
    <property type="entry name" value="NAD(P)-binding Rossmann-fold domains"/>
    <property type="match status" value="1"/>
</dbReference>
<dbReference type="Pfam" id="PF00698">
    <property type="entry name" value="Acyl_transf_1"/>
    <property type="match status" value="1"/>
</dbReference>
<dbReference type="InterPro" id="IPR013968">
    <property type="entry name" value="PKS_KR"/>
</dbReference>
<dbReference type="GO" id="GO:0071770">
    <property type="term" value="P:DIM/DIP cell wall layer assembly"/>
    <property type="evidence" value="ECO:0007669"/>
    <property type="project" value="TreeGrafter"/>
</dbReference>
<dbReference type="InterPro" id="IPR050091">
    <property type="entry name" value="PKS_NRPS_Biosynth_Enz"/>
</dbReference>
<dbReference type="OrthoDB" id="9805460at2"/>
<sequence length="1604" mass="178758">MNMTAINYRALEAQGVYFGQEGRLAANKTVFLFTGHGSQYPNMLKELAGVSPVVRDTLREADEVYERLTGRRLTDLIFYEGEENKAQAEKNLTAAEVMQPAIIMANMALYRLIRPLTGGADIHLGHSLGEIAALAAANVFSFADALTIAYYRARSLNIIDPSLRGTMISLKAARGSAELNAALRGIGDYYTVSLHNAQDQVVVSGTQQAVDKIAANCEAERVAYTKLAVSHAFHSKLLGPAVKAFRKKLLEFTYHPPQVSVYSTILGDFYEPHRFTTDEMASLLSRQLLQPFSFYDIVTRLHDTHGGNVFIEVGPKDILTKLVKSILGDTAVYAHAGNVAATGDLVSLERLTAYLQVHRLGDGSLEKASAAAPPAVSKSAAPYLAVSQPAGPEVFPASKPVSEPAERRDETVETVIGIIQFATGYPRETIAVSDRPMKLELALNNKVFPSIIEKLRAQFGLTENEIPLDEQISLAAILGRIRVALGEEIAEPAESTEKFPVSSGPASAAATMPPEAVEARVKEIIQAKTGYPVDMLEGELDLEADLGIDSVKQAEIFVQIREVFGYEANPDLNIKQFNTIRKIAEYTVGRLEEMKAEEPPLEFAPAAEADLFPPSAPAASITEVLARVKEIIQAKTGYPVDMLEDELDLEADLGIDSVKQAEIFVQIREVFGYEANPDLNIKQFNTIRKIAEYTLDRLEVMPAAAAAKAVEEERREWTDEGLREWLRQFSGEQVARRYVPVTVEREYDAAAGRAFAFHGKGFIVVEDRLGGEITAKLAEQLALRGAELSILSAAPEKYGPAGIRTDFDRPELFKQSLEEAKTRLNDIHGFIYLYPLAPELSYFDIDEEAWHREVDSSFNLLFQTAKAVYEDVERHGSEAGCFAATNIGGVFGMERETSFNPVGALTAGFFKSMEKEFDDFGGKVVDLSDTRDIALTAETLLKEFSLIEPLIEIGYVQGRRKTIQVLPAPIEPDRVAEPLRLGEEDVILVSGGGRGIIFECVKGLAELFRPTIIVTGRTELPRGDEEWLHFSEAEFEQYSAAFFQRMKLEHPQLTPIQIKQELEKLKGAAALYRNLQSVKDVGYRFHYYRCDVSDRDDVRRLAAEIRSKFGKVTGIVNGAGLPSFGKVPKKPEIHSLNVVRVKANGFFHLYREFADEPLRFFASIGSVSGRFGMDGQVDYAGGADIIVRMSFQLFRKRPELKAFVMGWTAWDEVGMATDPQVQKIQKEQRGLEFIGSREGTRRFLEEVVYGGSFPEVLYYGSLGTNRPLGQMDALDEAGGEVQVHFGARGEVTDRVHYPLLQRVKRSTNEVLEVQKDLTVQEDIYLKDHLVEGKYVFAGVMHVEAFGELGMLMNRIHGADSQLVGTRIHSVEFSKFVKYFEGSPLTLDMKAEVVGRSDTRKEIRAEIRSDFYNRQGQVLEKERLHSSGYAVFERERLAPRTADTDVVRAIHESKPMDIERFYAMTDHLISFGPTFRCLDYVGYINDDVVVGQVTVPDDRRIFSYAAETDMLISPITIDNIGRCMLFNDFHKHGNIIVPRGIGDAVLYRPFKKGETVYVHCRLLRDEGETVDFHAQVVDAQNRLIFDMIDLHLIRIAKVHGDHDLF</sequence>
<reference evidence="7 8" key="1">
    <citation type="submission" date="2018-11" db="EMBL/GenBank/DDBJ databases">
        <title>Genome sequencing of Paenibacillus sp. KCOM 3021 (= ChDC PVNT-B20).</title>
        <authorList>
            <person name="Kook J.-K."/>
            <person name="Park S.-N."/>
            <person name="Lim Y.K."/>
        </authorList>
    </citation>
    <scope>NUCLEOTIDE SEQUENCE [LARGE SCALE GENOMIC DNA]</scope>
    <source>
        <strain evidence="7 8">KCOM 3021</strain>
    </source>
</reference>
<dbReference type="InterPro" id="IPR009081">
    <property type="entry name" value="PP-bd_ACP"/>
</dbReference>
<feature type="active site" description="Proton donor; for dehydratase activity" evidence="4">
    <location>
        <position position="1517"/>
    </location>
</feature>
<evidence type="ECO:0000256" key="1">
    <source>
        <dbReference type="ARBA" id="ARBA00022450"/>
    </source>
</evidence>
<feature type="region of interest" description="N-terminal hotdog fold" evidence="4">
    <location>
        <begin position="1296"/>
        <end position="1436"/>
    </location>
</feature>